<organism evidence="13">
    <name type="scientific">Volvox carteri f. nagariensis</name>
    <dbReference type="NCBI Taxonomy" id="3068"/>
    <lineage>
        <taxon>Eukaryota</taxon>
        <taxon>Viridiplantae</taxon>
        <taxon>Chlorophyta</taxon>
        <taxon>core chlorophytes</taxon>
        <taxon>Chlorophyceae</taxon>
        <taxon>CS clade</taxon>
        <taxon>Chlamydomonadales</taxon>
        <taxon>Volvocaceae</taxon>
        <taxon>Volvox</taxon>
    </lineage>
</organism>
<comment type="subcellular location">
    <subcellularLocation>
        <location evidence="1">Membrane</location>
        <topology evidence="1">Multi-pass membrane protein</topology>
    </subcellularLocation>
</comment>
<evidence type="ECO:0000256" key="3">
    <source>
        <dbReference type="ARBA" id="ARBA00022448"/>
    </source>
</evidence>
<dbReference type="PANTHER" id="PTHR13890:SF0">
    <property type="entry name" value="MAGNESIUM TRANSPORTER MRS2 HOMOLOG, MITOCHONDRIAL"/>
    <property type="match status" value="1"/>
</dbReference>
<feature type="compositionally biased region" description="Basic and acidic residues" evidence="10">
    <location>
        <begin position="675"/>
        <end position="689"/>
    </location>
</feature>
<keyword evidence="3" id="KW-0813">Transport</keyword>
<dbReference type="InterPro" id="IPR002523">
    <property type="entry name" value="MgTranspt_CorA/ZnTranspt_ZntB"/>
</dbReference>
<feature type="transmembrane region" description="Helical" evidence="11">
    <location>
        <begin position="808"/>
        <end position="828"/>
    </location>
</feature>
<keyword evidence="13" id="KW-1185">Reference proteome</keyword>
<feature type="region of interest" description="Disordered" evidence="10">
    <location>
        <begin position="420"/>
        <end position="439"/>
    </location>
</feature>
<dbReference type="OrthoDB" id="10251508at2759"/>
<keyword evidence="6" id="KW-0809">Transit peptide</keyword>
<feature type="compositionally biased region" description="Low complexity" evidence="10">
    <location>
        <begin position="110"/>
        <end position="121"/>
    </location>
</feature>
<proteinExistence type="inferred from homology"/>
<evidence type="ECO:0000256" key="8">
    <source>
        <dbReference type="ARBA" id="ARBA00023065"/>
    </source>
</evidence>
<keyword evidence="7 11" id="KW-1133">Transmembrane helix</keyword>
<evidence type="ECO:0000256" key="9">
    <source>
        <dbReference type="ARBA" id="ARBA00023136"/>
    </source>
</evidence>
<dbReference type="Proteomes" id="UP000001058">
    <property type="component" value="Unassembled WGS sequence"/>
</dbReference>
<dbReference type="InterPro" id="IPR045863">
    <property type="entry name" value="CorA_TM1_TM2"/>
</dbReference>
<evidence type="ECO:0000313" key="13">
    <source>
        <dbReference type="Proteomes" id="UP000001058"/>
    </source>
</evidence>
<evidence type="ECO:0000256" key="10">
    <source>
        <dbReference type="SAM" id="MobiDB-lite"/>
    </source>
</evidence>
<dbReference type="PANTHER" id="PTHR13890">
    <property type="entry name" value="RNA SPLICING PROTEIN MRS2, MITOCHONDRIAL"/>
    <property type="match status" value="1"/>
</dbReference>
<keyword evidence="9 11" id="KW-0472">Membrane</keyword>
<evidence type="ECO:0000256" key="4">
    <source>
        <dbReference type="ARBA" id="ARBA00022692"/>
    </source>
</evidence>
<evidence type="ECO:0000256" key="5">
    <source>
        <dbReference type="ARBA" id="ARBA00022842"/>
    </source>
</evidence>
<dbReference type="Pfam" id="PF22099">
    <property type="entry name" value="MRS2-like"/>
    <property type="match status" value="1"/>
</dbReference>
<feature type="compositionally biased region" description="Basic and acidic residues" evidence="10">
    <location>
        <begin position="122"/>
        <end position="134"/>
    </location>
</feature>
<dbReference type="KEGG" id="vcn:VOLCADRAFT_96897"/>
<evidence type="ECO:0000256" key="11">
    <source>
        <dbReference type="SAM" id="Phobius"/>
    </source>
</evidence>
<feature type="compositionally biased region" description="Low complexity" evidence="10">
    <location>
        <begin position="478"/>
        <end position="493"/>
    </location>
</feature>
<evidence type="ECO:0000256" key="1">
    <source>
        <dbReference type="ARBA" id="ARBA00004141"/>
    </source>
</evidence>
<protein>
    <submittedName>
        <fullName evidence="12">Mg2+ transporter protein</fullName>
    </submittedName>
</protein>
<evidence type="ECO:0000256" key="2">
    <source>
        <dbReference type="ARBA" id="ARBA00007535"/>
    </source>
</evidence>
<feature type="region of interest" description="Disordered" evidence="10">
    <location>
        <begin position="471"/>
        <end position="493"/>
    </location>
</feature>
<reference evidence="12 13" key="1">
    <citation type="journal article" date="2010" name="Science">
        <title>Genomic analysis of organismal complexity in the multicellular green alga Volvox carteri.</title>
        <authorList>
            <person name="Prochnik S.E."/>
            <person name="Umen J."/>
            <person name="Nedelcu A.M."/>
            <person name="Hallmann A."/>
            <person name="Miller S.M."/>
            <person name="Nishii I."/>
            <person name="Ferris P."/>
            <person name="Kuo A."/>
            <person name="Mitros T."/>
            <person name="Fritz-Laylin L.K."/>
            <person name="Hellsten U."/>
            <person name="Chapman J."/>
            <person name="Simakov O."/>
            <person name="Rensing S.A."/>
            <person name="Terry A."/>
            <person name="Pangilinan J."/>
            <person name="Kapitonov V."/>
            <person name="Jurka J."/>
            <person name="Salamov A."/>
            <person name="Shapiro H."/>
            <person name="Schmutz J."/>
            <person name="Grimwood J."/>
            <person name="Lindquist E."/>
            <person name="Lucas S."/>
            <person name="Grigoriev I.V."/>
            <person name="Schmitt R."/>
            <person name="Kirk D."/>
            <person name="Rokhsar D.S."/>
        </authorList>
    </citation>
    <scope>NUCLEOTIDE SEQUENCE [LARGE SCALE GENOMIC DNA]</scope>
    <source>
        <strain evidence="13">f. Nagariensis / Eve</strain>
    </source>
</reference>
<dbReference type="RefSeq" id="XP_002955950.1">
    <property type="nucleotide sequence ID" value="XM_002955904.1"/>
</dbReference>
<dbReference type="Gene3D" id="2.40.128.330">
    <property type="match status" value="1"/>
</dbReference>
<name>D8UB96_VOLCA</name>
<keyword evidence="8" id="KW-0406">Ion transport</keyword>
<keyword evidence="5" id="KW-0460">Magnesium</keyword>
<dbReference type="GO" id="GO:0015095">
    <property type="term" value="F:magnesium ion transmembrane transporter activity"/>
    <property type="evidence" value="ECO:0007669"/>
    <property type="project" value="TreeGrafter"/>
</dbReference>
<evidence type="ECO:0000256" key="6">
    <source>
        <dbReference type="ARBA" id="ARBA00022946"/>
    </source>
</evidence>
<dbReference type="SUPFAM" id="SSF144083">
    <property type="entry name" value="Magnesium transport protein CorA, transmembrane region"/>
    <property type="match status" value="1"/>
</dbReference>
<feature type="region of interest" description="Disordered" evidence="10">
    <location>
        <begin position="110"/>
        <end position="143"/>
    </location>
</feature>
<feature type="transmembrane region" description="Helical" evidence="11">
    <location>
        <begin position="776"/>
        <end position="796"/>
    </location>
</feature>
<dbReference type="InParanoid" id="D8UB96"/>
<dbReference type="AlphaFoldDB" id="D8UB96"/>
<sequence length="838" mass="89960">MAASFSIDGVTCCQCGPGPCVWSMYLGTGERAGLVMAAAGSRGFDEARWLPGQRFVPQCSSSHNTAEEMMQSANQILHQLEAAGAATHAAQHAGNNGSIVSGYASSTGSMSSTYNNNSSSSKDSRDSRDSRDGGDSLSSMDEYSSSTLDFSDLANEDAVADAAKGEGIAGAYGKANYEASRAPNGLGHAVYRPIILPGLHTGTAQHSTSHPHVLRLDATARARRFFVRRRDLLREHRLQPRDLRRIDPSIDFTKTSPSITIKEDVLLLNLGGVRAIVTAEKALLFEPNSATTRKFLEVVLPRLQTHGQARQQALMRGPPSAYVNVSHADYMARFYYQVLEGALMVAVGRLDAEMSGVTDRVSALLTKLPGDITPVNLEELRRVKQALVELEDKADTLREMLEELMDDEDELRELNLSSRPRREDRRRQRERNRLEREVERAREIKEELEERALDDGQPITAALPMPPMPMSMPPATPPLTSTAAAAAASPPGTGADGGSVTLYGPYGPVGPPPSALSPGAAKLNGYVSPPGLNGSGSGGGGYYPHIPGVSGVAVVRGPGGVYSPGGLAPPPPPAPLPSSAVGGGNGVVAYPPMQGGPYLGESAAAAAGRREPTTARQERLRELRTKYDRERLRELRARFGWVREGRDDSGAAAGSLGSSGVAAAAAAGTATAAGVRKEERERDRRKELIEEADFMSRLGDSEEDLQEAQDALEEMVEEEEEEAELEEVEDLLEFYLQRASGLQSEAERMLAGARDLEESIGVSLSARRYEVNRLELMLSIGSFAAAVGAMLAGIFGMNMRSNLEQSAVSFWGVTAAIVLGCAWIFFAVMRYTRSKRIL</sequence>
<dbReference type="Pfam" id="PF01544">
    <property type="entry name" value="CorA"/>
    <property type="match status" value="1"/>
</dbReference>
<accession>D8UB96</accession>
<comment type="similarity">
    <text evidence="2">Belongs to the CorA metal ion transporter (MIT) (TC 1.A.35.5) family.</text>
</comment>
<dbReference type="Gene3D" id="1.20.58.340">
    <property type="entry name" value="Magnesium transport protein CorA, transmembrane region"/>
    <property type="match status" value="1"/>
</dbReference>
<gene>
    <name evidence="12" type="primary">mrs4</name>
    <name evidence="12" type="ORF">VOLCADRAFT_96897</name>
</gene>
<feature type="region of interest" description="Disordered" evidence="10">
    <location>
        <begin position="668"/>
        <end position="704"/>
    </location>
</feature>
<keyword evidence="4 11" id="KW-0812">Transmembrane</keyword>
<dbReference type="GO" id="GO:0016020">
    <property type="term" value="C:membrane"/>
    <property type="evidence" value="ECO:0007669"/>
    <property type="project" value="UniProtKB-SubCell"/>
</dbReference>
<evidence type="ECO:0000256" key="7">
    <source>
        <dbReference type="ARBA" id="ARBA00022989"/>
    </source>
</evidence>
<dbReference type="InterPro" id="IPR039204">
    <property type="entry name" value="MRS2-like"/>
</dbReference>
<dbReference type="EMBL" id="GL378377">
    <property type="protein sequence ID" value="EFJ42910.1"/>
    <property type="molecule type" value="Genomic_DNA"/>
</dbReference>
<dbReference type="eggNOG" id="KOG2662">
    <property type="taxonomic scope" value="Eukaryota"/>
</dbReference>
<dbReference type="FunCoup" id="D8UB96">
    <property type="interactions" value="1244"/>
</dbReference>
<dbReference type="GeneID" id="9615031"/>
<feature type="transmembrane region" description="Helical" evidence="11">
    <location>
        <begin position="656"/>
        <end position="675"/>
    </location>
</feature>
<evidence type="ECO:0000313" key="12">
    <source>
        <dbReference type="EMBL" id="EFJ42910.1"/>
    </source>
</evidence>